<dbReference type="GO" id="GO:0003677">
    <property type="term" value="F:DNA binding"/>
    <property type="evidence" value="ECO:0007669"/>
    <property type="project" value="InterPro"/>
</dbReference>
<organism evidence="2">
    <name type="scientific">Leptocylindrus danicus</name>
    <dbReference type="NCBI Taxonomy" id="163516"/>
    <lineage>
        <taxon>Eukaryota</taxon>
        <taxon>Sar</taxon>
        <taxon>Stramenopiles</taxon>
        <taxon>Ochrophyta</taxon>
        <taxon>Bacillariophyta</taxon>
        <taxon>Coscinodiscophyceae</taxon>
        <taxon>Chaetocerotophycidae</taxon>
        <taxon>Leptocylindrales</taxon>
        <taxon>Leptocylindraceae</taxon>
        <taxon>Leptocylindrus</taxon>
    </lineage>
</organism>
<accession>A0A7S2K0Y8</accession>
<feature type="compositionally biased region" description="Basic and acidic residues" evidence="1">
    <location>
        <begin position="316"/>
        <end position="338"/>
    </location>
</feature>
<dbReference type="SMART" id="SM00384">
    <property type="entry name" value="AT_hook"/>
    <property type="match status" value="2"/>
</dbReference>
<evidence type="ECO:0000256" key="1">
    <source>
        <dbReference type="SAM" id="MobiDB-lite"/>
    </source>
</evidence>
<sequence length="447" mass="51542">MFSVFTKVRGAGSHTHKKCGFRLDELRALFPEQMHEYDRWCKMRQDSEKKATDEDDEKDNDDQATDNNAWEGGYMRLRRAQFDQRTDIMRNKTYLSYAEARRQGSFLPQRTTAEDRQWNAANKKTRGKPKDGTWEGKSSCSVQFLYWVGFDPRSALPPPDEAITQALAYIGYDMMGRVVEKAIECKRKDKETASSKNFQLGPGEQLSVKDIEATKTDPEILSLLNGNVQQGEGVKASQLYFGPGFEHRLELELEHMTKTDKSEKDKSKKKDIEKAEDELFESLVTPRILEGVTDVLGEENNEELRIQRSKTKSGQRRCEAERIRKQNVRDGLKEDAQPLKRKRGRPRKNKSVDEEPPKREDTPKRKRGRPRKNSSTNEDCKIASKKQAIKKSQEKESGSNEHEIDVKADVKTRESSNRQSTRRSSRGKKICYQDVSESDVDMEDDNE</sequence>
<feature type="compositionally biased region" description="Basic and acidic residues" evidence="1">
    <location>
        <begin position="391"/>
        <end position="416"/>
    </location>
</feature>
<reference evidence="2" key="1">
    <citation type="submission" date="2021-01" db="EMBL/GenBank/DDBJ databases">
        <authorList>
            <person name="Corre E."/>
            <person name="Pelletier E."/>
            <person name="Niang G."/>
            <person name="Scheremetjew M."/>
            <person name="Finn R."/>
            <person name="Kale V."/>
            <person name="Holt S."/>
            <person name="Cochrane G."/>
            <person name="Meng A."/>
            <person name="Brown T."/>
            <person name="Cohen L."/>
        </authorList>
    </citation>
    <scope>NUCLEOTIDE SEQUENCE</scope>
    <source>
        <strain evidence="2">B650</strain>
    </source>
</reference>
<feature type="compositionally biased region" description="Basic residues" evidence="1">
    <location>
        <begin position="420"/>
        <end position="429"/>
    </location>
</feature>
<feature type="region of interest" description="Disordered" evidence="1">
    <location>
        <begin position="111"/>
        <end position="134"/>
    </location>
</feature>
<dbReference type="InterPro" id="IPR017956">
    <property type="entry name" value="AT_hook_DNA-bd_motif"/>
</dbReference>
<feature type="region of interest" description="Disordered" evidence="1">
    <location>
        <begin position="299"/>
        <end position="447"/>
    </location>
</feature>
<dbReference type="AlphaFoldDB" id="A0A7S2K0Y8"/>
<dbReference type="PRINTS" id="PR00929">
    <property type="entry name" value="ATHOOK"/>
</dbReference>
<gene>
    <name evidence="2" type="ORF">LDAN0321_LOCUS3863</name>
</gene>
<protein>
    <submittedName>
        <fullName evidence="2">Uncharacterized protein</fullName>
    </submittedName>
</protein>
<feature type="compositionally biased region" description="Basic and acidic residues" evidence="1">
    <location>
        <begin position="350"/>
        <end position="363"/>
    </location>
</feature>
<feature type="region of interest" description="Disordered" evidence="1">
    <location>
        <begin position="51"/>
        <end position="70"/>
    </location>
</feature>
<dbReference type="EMBL" id="HBGY01006277">
    <property type="protein sequence ID" value="CAD9563154.1"/>
    <property type="molecule type" value="Transcribed_RNA"/>
</dbReference>
<feature type="compositionally biased region" description="Acidic residues" evidence="1">
    <location>
        <begin position="436"/>
        <end position="447"/>
    </location>
</feature>
<feature type="compositionally biased region" description="Basic residues" evidence="1">
    <location>
        <begin position="339"/>
        <end position="349"/>
    </location>
</feature>
<proteinExistence type="predicted"/>
<feature type="compositionally biased region" description="Acidic residues" evidence="1">
    <location>
        <begin position="53"/>
        <end position="64"/>
    </location>
</feature>
<evidence type="ECO:0000313" key="2">
    <source>
        <dbReference type="EMBL" id="CAD9563154.1"/>
    </source>
</evidence>
<name>A0A7S2K0Y8_9STRA</name>